<keyword evidence="3" id="KW-1185">Reference proteome</keyword>
<dbReference type="SUPFAM" id="SSF57667">
    <property type="entry name" value="beta-beta-alpha zinc fingers"/>
    <property type="match status" value="1"/>
</dbReference>
<feature type="compositionally biased region" description="Basic and acidic residues" evidence="1">
    <location>
        <begin position="292"/>
        <end position="303"/>
    </location>
</feature>
<organism evidence="3 4">
    <name type="scientific">Toxocara canis</name>
    <name type="common">Canine roundworm</name>
    <dbReference type="NCBI Taxonomy" id="6265"/>
    <lineage>
        <taxon>Eukaryota</taxon>
        <taxon>Metazoa</taxon>
        <taxon>Ecdysozoa</taxon>
        <taxon>Nematoda</taxon>
        <taxon>Chromadorea</taxon>
        <taxon>Rhabditida</taxon>
        <taxon>Spirurina</taxon>
        <taxon>Ascaridomorpha</taxon>
        <taxon>Ascaridoidea</taxon>
        <taxon>Toxocaridae</taxon>
        <taxon>Toxocara</taxon>
    </lineage>
</organism>
<gene>
    <name evidence="2" type="ORF">TCNE_LOCUS14050</name>
</gene>
<feature type="region of interest" description="Disordered" evidence="1">
    <location>
        <begin position="1"/>
        <end position="120"/>
    </location>
</feature>
<feature type="region of interest" description="Disordered" evidence="1">
    <location>
        <begin position="292"/>
        <end position="315"/>
    </location>
</feature>
<evidence type="ECO:0000256" key="1">
    <source>
        <dbReference type="SAM" id="MobiDB-lite"/>
    </source>
</evidence>
<name>A0A183UZY0_TOXCA</name>
<evidence type="ECO:0000313" key="2">
    <source>
        <dbReference type="EMBL" id="VDM45371.1"/>
    </source>
</evidence>
<dbReference type="Proteomes" id="UP000050794">
    <property type="component" value="Unassembled WGS sequence"/>
</dbReference>
<reference evidence="2 3" key="2">
    <citation type="submission" date="2018-11" db="EMBL/GenBank/DDBJ databases">
        <authorList>
            <consortium name="Pathogen Informatics"/>
        </authorList>
    </citation>
    <scope>NUCLEOTIDE SEQUENCE [LARGE SCALE GENOMIC DNA]</scope>
</reference>
<feature type="compositionally biased region" description="Polar residues" evidence="1">
    <location>
        <begin position="16"/>
        <end position="36"/>
    </location>
</feature>
<accession>A0A183UZY0</accession>
<evidence type="ECO:0000313" key="4">
    <source>
        <dbReference type="WBParaSite" id="TCNE_0001405001-mRNA-1"/>
    </source>
</evidence>
<feature type="compositionally biased region" description="Basic and acidic residues" evidence="1">
    <location>
        <begin position="105"/>
        <end position="120"/>
    </location>
</feature>
<feature type="compositionally biased region" description="Polar residues" evidence="1">
    <location>
        <begin position="371"/>
        <end position="381"/>
    </location>
</feature>
<dbReference type="InterPro" id="IPR036236">
    <property type="entry name" value="Znf_C2H2_sf"/>
</dbReference>
<reference evidence="4" key="1">
    <citation type="submission" date="2016-06" db="UniProtKB">
        <authorList>
            <consortium name="WormBaseParasite"/>
        </authorList>
    </citation>
    <scope>IDENTIFICATION</scope>
</reference>
<dbReference type="EMBL" id="UYWY01022035">
    <property type="protein sequence ID" value="VDM45371.1"/>
    <property type="molecule type" value="Genomic_DNA"/>
</dbReference>
<feature type="compositionally biased region" description="Polar residues" evidence="1">
    <location>
        <begin position="348"/>
        <end position="363"/>
    </location>
</feature>
<dbReference type="AlphaFoldDB" id="A0A183UZY0"/>
<proteinExistence type="predicted"/>
<dbReference type="WBParaSite" id="TCNE_0001405001-mRNA-1">
    <property type="protein sequence ID" value="TCNE_0001405001-mRNA-1"/>
    <property type="gene ID" value="TCNE_0001405001"/>
</dbReference>
<feature type="compositionally biased region" description="Polar residues" evidence="1">
    <location>
        <begin position="81"/>
        <end position="104"/>
    </location>
</feature>
<protein>
    <submittedName>
        <fullName evidence="4">BED-type domain-containing protein</fullName>
    </submittedName>
</protein>
<feature type="region of interest" description="Disordered" evidence="1">
    <location>
        <begin position="348"/>
        <end position="382"/>
    </location>
</feature>
<evidence type="ECO:0000313" key="3">
    <source>
        <dbReference type="Proteomes" id="UP000050794"/>
    </source>
</evidence>
<sequence length="448" mass="49187">MECFGGLMDYDGENGENGTSEDILQLLGQQSNTPTERSSEGTEACAPEKNSTESVEIRSMDIGQQSSVEPNELSVEGESPQRGNPSTQSSSRNEINPQSVNNDQPSKDTDVSVSEKVEENRTAVTVPVIVKEEPLNDFNMIQAILGLNHSLAPADSSSLSFDDIEPRGRPRGPKHPVWAFFKLRKTQGPTNGYMCELCGGYFVGAANTTNAAKHLKCRHKAEYAQYIVMHESAKKGTFVGDLHGSLREASLFRKLITSHMGSIMLKGRAKRLANLGGIALPSMNIFNEEFEESFKEEPAREAESSSPQSYASPKELTSVLGELKKSVTPSTSANTKIDSILAPLCVGSPSQNTSTAEDSNPESNPKKPRLQLSSETSSDTNKALADQMQSFLRGFRRLENECQNLRFQLCAKDEQIAALRLQLLRERNKRENALLVIQQALLDNDVQD</sequence>